<reference evidence="2 3" key="1">
    <citation type="journal article" date="2017" name="Int. J. Parasitol.">
        <title>The genome of the protozoan parasite Cystoisospora suis and a reverse vaccinology approach to identify vaccine candidates.</title>
        <authorList>
            <person name="Palmieri N."/>
            <person name="Shrestha A."/>
            <person name="Ruttkowski B."/>
            <person name="Beck T."/>
            <person name="Vogl C."/>
            <person name="Tomley F."/>
            <person name="Blake D.P."/>
            <person name="Joachim A."/>
        </authorList>
    </citation>
    <scope>NUCLEOTIDE SEQUENCE [LARGE SCALE GENOMIC DNA]</scope>
    <source>
        <strain evidence="2 3">Wien I</strain>
    </source>
</reference>
<sequence>MTIGTRILEAPNNRISIAIDMAFLENPCNTKEEKEKEKTVKNGRESDSSDREITFLGSALFRRRSSGLRVVKCRSPAPPSSSSPTSSSSPLPPSSSSSSQQVRCGGDRREQQEGEERQEEEKGREEEAKRDDGQETLPGIEVNGRKREEETEEKKKEKKERDKKEEKKNKGGKNQKSICGHVFTNYGSHCESFPTSYATVAVALGSKREELVEFLRRFSQTVQHIQQKKKNKREEEEREVPPSHREQ</sequence>
<dbReference type="EMBL" id="MIGC01002811">
    <property type="protein sequence ID" value="PHJ20366.1"/>
    <property type="molecule type" value="Genomic_DNA"/>
</dbReference>
<comment type="caution">
    <text evidence="2">The sequence shown here is derived from an EMBL/GenBank/DDBJ whole genome shotgun (WGS) entry which is preliminary data.</text>
</comment>
<keyword evidence="2" id="KW-0808">Transferase</keyword>
<dbReference type="Proteomes" id="UP000221165">
    <property type="component" value="Unassembled WGS sequence"/>
</dbReference>
<name>A0A2C6KWP9_9APIC</name>
<evidence type="ECO:0000256" key="1">
    <source>
        <dbReference type="SAM" id="MobiDB-lite"/>
    </source>
</evidence>
<accession>A0A2C6KWP9</accession>
<feature type="region of interest" description="Disordered" evidence="1">
    <location>
        <begin position="66"/>
        <end position="179"/>
    </location>
</feature>
<dbReference type="VEuPathDB" id="ToxoDB:CSUI_005804"/>
<dbReference type="RefSeq" id="XP_067922054.1">
    <property type="nucleotide sequence ID" value="XM_068065974.1"/>
</dbReference>
<dbReference type="GO" id="GO:0098621">
    <property type="term" value="F:O-phosphoseryl-tRNA(Sec) selenium transferase activity"/>
    <property type="evidence" value="ECO:0007669"/>
    <property type="project" value="InterPro"/>
</dbReference>
<dbReference type="Gene3D" id="3.90.1150.10">
    <property type="entry name" value="Aspartate Aminotransferase, domain 1"/>
    <property type="match status" value="2"/>
</dbReference>
<evidence type="ECO:0000313" key="2">
    <source>
        <dbReference type="EMBL" id="PHJ20366.1"/>
    </source>
</evidence>
<feature type="region of interest" description="Disordered" evidence="1">
    <location>
        <begin position="29"/>
        <end position="51"/>
    </location>
</feature>
<dbReference type="InterPro" id="IPR019872">
    <property type="entry name" value="Sec-tRNA_Se_transferase"/>
</dbReference>
<feature type="compositionally biased region" description="Basic and acidic residues" evidence="1">
    <location>
        <begin position="105"/>
        <end position="133"/>
    </location>
</feature>
<feature type="compositionally biased region" description="Basic and acidic residues" evidence="1">
    <location>
        <begin position="30"/>
        <end position="51"/>
    </location>
</feature>
<dbReference type="PANTHER" id="PTHR12944">
    <property type="entry name" value="SOLUBLE LIVER ANTIGEN/LIVER PANCREAS ANTIGEN"/>
    <property type="match status" value="1"/>
</dbReference>
<dbReference type="GO" id="GO:0001514">
    <property type="term" value="P:selenocysteine incorporation"/>
    <property type="evidence" value="ECO:0007669"/>
    <property type="project" value="TreeGrafter"/>
</dbReference>
<dbReference type="PANTHER" id="PTHR12944:SF2">
    <property type="entry name" value="O-PHOSPHOSERYL-TRNA(SEC) SELENIUM TRANSFERASE"/>
    <property type="match status" value="1"/>
</dbReference>
<proteinExistence type="predicted"/>
<feature type="compositionally biased region" description="Low complexity" evidence="1">
    <location>
        <begin position="82"/>
        <end position="99"/>
    </location>
</feature>
<dbReference type="GeneID" id="94429185"/>
<dbReference type="GO" id="GO:0000049">
    <property type="term" value="F:tRNA binding"/>
    <property type="evidence" value="ECO:0007669"/>
    <property type="project" value="TreeGrafter"/>
</dbReference>
<protein>
    <submittedName>
        <fullName evidence="2">O-phosphoseryl-trna selenium transferase</fullName>
    </submittedName>
</protein>
<keyword evidence="3" id="KW-1185">Reference proteome</keyword>
<organism evidence="2 3">
    <name type="scientific">Cystoisospora suis</name>
    <dbReference type="NCBI Taxonomy" id="483139"/>
    <lineage>
        <taxon>Eukaryota</taxon>
        <taxon>Sar</taxon>
        <taxon>Alveolata</taxon>
        <taxon>Apicomplexa</taxon>
        <taxon>Conoidasida</taxon>
        <taxon>Coccidia</taxon>
        <taxon>Eucoccidiorida</taxon>
        <taxon>Eimeriorina</taxon>
        <taxon>Sarcocystidae</taxon>
        <taxon>Cystoisospora</taxon>
    </lineage>
</organism>
<gene>
    <name evidence="2" type="ORF">CSUI_005804</name>
</gene>
<dbReference type="GO" id="GO:0001717">
    <property type="term" value="P:conversion of seryl-tRNAsec to selenocys-tRNAsec"/>
    <property type="evidence" value="ECO:0007669"/>
    <property type="project" value="InterPro"/>
</dbReference>
<dbReference type="AlphaFoldDB" id="A0A2C6KWP9"/>
<evidence type="ECO:0000313" key="3">
    <source>
        <dbReference type="Proteomes" id="UP000221165"/>
    </source>
</evidence>
<feature type="compositionally biased region" description="Basic and acidic residues" evidence="1">
    <location>
        <begin position="232"/>
        <end position="247"/>
    </location>
</feature>
<feature type="compositionally biased region" description="Basic and acidic residues" evidence="1">
    <location>
        <begin position="143"/>
        <end position="169"/>
    </location>
</feature>
<feature type="region of interest" description="Disordered" evidence="1">
    <location>
        <begin position="221"/>
        <end position="247"/>
    </location>
</feature>
<dbReference type="InterPro" id="IPR015422">
    <property type="entry name" value="PyrdxlP-dep_Trfase_small"/>
</dbReference>